<dbReference type="RefSeq" id="WP_170142255.1">
    <property type="nucleotide sequence ID" value="NZ_BIFX01000001.1"/>
</dbReference>
<dbReference type="InterPro" id="IPR003737">
    <property type="entry name" value="GlcNAc_PI_deacetylase-related"/>
</dbReference>
<dbReference type="AlphaFoldDB" id="A0A326UG11"/>
<name>A0A326UG11_THEHA</name>
<comment type="caution">
    <text evidence="1">The sequence shown here is derived from an EMBL/GenBank/DDBJ whole genome shotgun (WGS) entry which is preliminary data.</text>
</comment>
<evidence type="ECO:0000313" key="2">
    <source>
        <dbReference type="Proteomes" id="UP000248806"/>
    </source>
</evidence>
<dbReference type="InterPro" id="IPR024078">
    <property type="entry name" value="LmbE-like_dom_sf"/>
</dbReference>
<accession>A0A326UG11</accession>
<keyword evidence="2" id="KW-1185">Reference proteome</keyword>
<dbReference type="Proteomes" id="UP000248806">
    <property type="component" value="Unassembled WGS sequence"/>
</dbReference>
<evidence type="ECO:0000313" key="1">
    <source>
        <dbReference type="EMBL" id="PZW35950.1"/>
    </source>
</evidence>
<reference evidence="1 2" key="1">
    <citation type="submission" date="2018-06" db="EMBL/GenBank/DDBJ databases">
        <title>Genomic Encyclopedia of Archaeal and Bacterial Type Strains, Phase II (KMG-II): from individual species to whole genera.</title>
        <authorList>
            <person name="Goeker M."/>
        </authorList>
    </citation>
    <scope>NUCLEOTIDE SEQUENCE [LARGE SCALE GENOMIC DNA]</scope>
    <source>
        <strain evidence="1 2">ATCC BAA-1881</strain>
    </source>
</reference>
<protein>
    <submittedName>
        <fullName evidence="1">LmbE family N-acetylglucosaminyl deacetylase</fullName>
    </submittedName>
</protein>
<dbReference type="SUPFAM" id="SSF102588">
    <property type="entry name" value="LmbE-like"/>
    <property type="match status" value="1"/>
</dbReference>
<gene>
    <name evidence="1" type="ORF">EI42_00117</name>
</gene>
<sequence>MQVHSLAEITEEHRCVFLSPHFDDAVYSCGGTIALQGRSECRPLVITVFAREIAPCFKLSPFARKLHRVMGQGAALVQTRKDEDAQALALLQADYLWLNYPDAIYRGTPPLYRWKRAIAGRVHIKDLWIMQQLIGELEAVKRRFPRMVWYAPLALGGHVDHQLVFAAANYIRWLGAEVYFYEDFPYSMTPGVLQKRLRALANETGSVLKTTQHDVSDVLHLRQEASERYASQVALNFGSAETMYHAIEEYALALHPARQAALERFWHAPCERREQERLLALL</sequence>
<proteinExistence type="predicted"/>
<dbReference type="EMBL" id="QKUF01000001">
    <property type="protein sequence ID" value="PZW35950.1"/>
    <property type="molecule type" value="Genomic_DNA"/>
</dbReference>
<dbReference type="Pfam" id="PF02585">
    <property type="entry name" value="PIG-L"/>
    <property type="match status" value="1"/>
</dbReference>
<dbReference type="Gene3D" id="3.40.50.10320">
    <property type="entry name" value="LmbE-like"/>
    <property type="match status" value="1"/>
</dbReference>
<organism evidence="1 2">
    <name type="scientific">Thermosporothrix hazakensis</name>
    <dbReference type="NCBI Taxonomy" id="644383"/>
    <lineage>
        <taxon>Bacteria</taxon>
        <taxon>Bacillati</taxon>
        <taxon>Chloroflexota</taxon>
        <taxon>Ktedonobacteria</taxon>
        <taxon>Ktedonobacterales</taxon>
        <taxon>Thermosporotrichaceae</taxon>
        <taxon>Thermosporothrix</taxon>
    </lineage>
</organism>